<sequence length="80" mass="9232">VKSLFEKKSQVLQAETQKYMNKDFDETLYNQRNTNVGEIIQHELETYLLLPLEDNSNPVNLVANVGRTSLIARDLFDCTN</sequence>
<evidence type="ECO:0000313" key="1">
    <source>
        <dbReference type="EMBL" id="CAG8847349.1"/>
    </source>
</evidence>
<dbReference type="Proteomes" id="UP000789901">
    <property type="component" value="Unassembled WGS sequence"/>
</dbReference>
<evidence type="ECO:0000313" key="2">
    <source>
        <dbReference type="Proteomes" id="UP000789901"/>
    </source>
</evidence>
<accession>A0ABN7X3Y3</accession>
<keyword evidence="2" id="KW-1185">Reference proteome</keyword>
<dbReference type="EMBL" id="CAJVQB010087267">
    <property type="protein sequence ID" value="CAG8847349.1"/>
    <property type="molecule type" value="Genomic_DNA"/>
</dbReference>
<proteinExistence type="predicted"/>
<gene>
    <name evidence="1" type="ORF">GMARGA_LOCUS38623</name>
</gene>
<comment type="caution">
    <text evidence="1">The sequence shown here is derived from an EMBL/GenBank/DDBJ whole genome shotgun (WGS) entry which is preliminary data.</text>
</comment>
<feature type="non-terminal residue" evidence="1">
    <location>
        <position position="80"/>
    </location>
</feature>
<protein>
    <submittedName>
        <fullName evidence="1">26517_t:CDS:1</fullName>
    </submittedName>
</protein>
<name>A0ABN7X3Y3_GIGMA</name>
<reference evidence="1 2" key="1">
    <citation type="submission" date="2021-06" db="EMBL/GenBank/DDBJ databases">
        <authorList>
            <person name="Kallberg Y."/>
            <person name="Tangrot J."/>
            <person name="Rosling A."/>
        </authorList>
    </citation>
    <scope>NUCLEOTIDE SEQUENCE [LARGE SCALE GENOMIC DNA]</scope>
    <source>
        <strain evidence="1 2">120-4 pot B 10/14</strain>
    </source>
</reference>
<feature type="non-terminal residue" evidence="1">
    <location>
        <position position="1"/>
    </location>
</feature>
<organism evidence="1 2">
    <name type="scientific">Gigaspora margarita</name>
    <dbReference type="NCBI Taxonomy" id="4874"/>
    <lineage>
        <taxon>Eukaryota</taxon>
        <taxon>Fungi</taxon>
        <taxon>Fungi incertae sedis</taxon>
        <taxon>Mucoromycota</taxon>
        <taxon>Glomeromycotina</taxon>
        <taxon>Glomeromycetes</taxon>
        <taxon>Diversisporales</taxon>
        <taxon>Gigasporaceae</taxon>
        <taxon>Gigaspora</taxon>
    </lineage>
</organism>